<dbReference type="OrthoDB" id="10258877at2759"/>
<comment type="caution">
    <text evidence="5">The sequence shown here is derived from an EMBL/GenBank/DDBJ whole genome shotgun (WGS) entry which is preliminary data.</text>
</comment>
<dbReference type="Proteomes" id="UP000593567">
    <property type="component" value="Unassembled WGS sequence"/>
</dbReference>
<organism evidence="5 6">
    <name type="scientific">Bugula neritina</name>
    <name type="common">Brown bryozoan</name>
    <name type="synonym">Sertularia neritina</name>
    <dbReference type="NCBI Taxonomy" id="10212"/>
    <lineage>
        <taxon>Eukaryota</taxon>
        <taxon>Metazoa</taxon>
        <taxon>Spiralia</taxon>
        <taxon>Lophotrochozoa</taxon>
        <taxon>Bryozoa</taxon>
        <taxon>Gymnolaemata</taxon>
        <taxon>Cheilostomatida</taxon>
        <taxon>Flustrina</taxon>
        <taxon>Buguloidea</taxon>
        <taxon>Bugulidae</taxon>
        <taxon>Bugula</taxon>
    </lineage>
</organism>
<sequence length="138" mass="15991">MANNEKVEFGECKEQPSEANNKQPAADVISGYLKDLINSRDLQEVIETQNFILSRFEKTNETLSRVSALCEVRYEAINSDFRKHIVMLQEMKQGLDSVFKRIRLLRQTIKTRYPEAYQACEVSWTPPDDDVEQDQSVT</sequence>
<dbReference type="GO" id="GO:0099078">
    <property type="term" value="C:BORC complex"/>
    <property type="evidence" value="ECO:0007669"/>
    <property type="project" value="TreeGrafter"/>
</dbReference>
<evidence type="ECO:0000256" key="2">
    <source>
        <dbReference type="SAM" id="MobiDB-lite"/>
    </source>
</evidence>
<dbReference type="EMBL" id="VXIV02002957">
    <property type="protein sequence ID" value="KAF6021819.1"/>
    <property type="molecule type" value="Genomic_DNA"/>
</dbReference>
<dbReference type="AlphaFoldDB" id="A0A7J7J6F7"/>
<evidence type="ECO:0000313" key="6">
    <source>
        <dbReference type="Proteomes" id="UP000593567"/>
    </source>
</evidence>
<name>A0A7J7J6F7_BUGNE</name>
<dbReference type="Pfam" id="PF10241">
    <property type="entry name" value="KxDL"/>
    <property type="match status" value="1"/>
</dbReference>
<reference evidence="5 6" key="2">
    <citation type="submission" date="2020-06" db="EMBL/GenBank/DDBJ databases">
        <title>Draft genome of Bugula neritina, a colonial animal packing powerful symbionts and potential medicines.</title>
        <authorList>
            <person name="Rayko M."/>
        </authorList>
    </citation>
    <scope>NUCLEOTIDE SEQUENCE [LARGE SCALE GENOMIC DNA]</scope>
    <source>
        <strain evidence="5">Kwan_BN1</strain>
    </source>
</reference>
<gene>
    <name evidence="5" type="ORF">EB796_019875</name>
    <name evidence="4" type="ORF">EB796_025172</name>
</gene>
<evidence type="ECO:0000256" key="1">
    <source>
        <dbReference type="ARBA" id="ARBA00005913"/>
    </source>
</evidence>
<feature type="region of interest" description="Disordered" evidence="2">
    <location>
        <begin position="1"/>
        <end position="22"/>
    </location>
</feature>
<dbReference type="GO" id="GO:0032418">
    <property type="term" value="P:lysosome localization"/>
    <property type="evidence" value="ECO:0007669"/>
    <property type="project" value="TreeGrafter"/>
</dbReference>
<reference evidence="5 6" key="1">
    <citation type="submission" date="2019-09" db="EMBL/GenBank/DDBJ databases">
        <authorList>
            <person name="Raiko M."/>
            <person name="Komissarov A."/>
            <person name="Rhodes A."/>
            <person name="Kliver S."/>
            <person name="Lim-Fong G."/>
            <person name="Kwan J."/>
            <person name="O'Brien S.J."/>
            <person name="Lopez J.V."/>
        </authorList>
    </citation>
    <scope>NUCLEOTIDE SEQUENCE [LARGE SCALE GENOMIC DNA]</scope>
    <source>
        <strain evidence="5">Kwan_BN1</strain>
    </source>
</reference>
<evidence type="ECO:0000313" key="4">
    <source>
        <dbReference type="EMBL" id="KAF6016517.1"/>
    </source>
</evidence>
<evidence type="ECO:0000313" key="5">
    <source>
        <dbReference type="EMBL" id="KAF6021819.1"/>
    </source>
</evidence>
<dbReference type="PANTHER" id="PTHR13511:SF0">
    <property type="entry name" value="KXDL MOTIF-CONTAINING PROTEIN 1"/>
    <property type="match status" value="1"/>
</dbReference>
<comment type="similarity">
    <text evidence="1">Belongs to the KXD1 family.</text>
</comment>
<keyword evidence="6" id="KW-1185">Reference proteome</keyword>
<dbReference type="PANTHER" id="PTHR13511">
    <property type="entry name" value="KXDL MOTIF-CONTAINING PROTEIN 1"/>
    <property type="match status" value="1"/>
</dbReference>
<accession>A0A7J7J6F7</accession>
<dbReference type="InterPro" id="IPR039843">
    <property type="entry name" value="KXD1-like"/>
</dbReference>
<feature type="domain" description="KxDL" evidence="3">
    <location>
        <begin position="33"/>
        <end position="117"/>
    </location>
</feature>
<proteinExistence type="inferred from homology"/>
<dbReference type="InterPro" id="IPR019371">
    <property type="entry name" value="KxDL_dom"/>
</dbReference>
<feature type="compositionally biased region" description="Basic and acidic residues" evidence="2">
    <location>
        <begin position="1"/>
        <end position="16"/>
    </location>
</feature>
<evidence type="ECO:0000259" key="3">
    <source>
        <dbReference type="Pfam" id="PF10241"/>
    </source>
</evidence>
<protein>
    <submittedName>
        <fullName evidence="5">KXD1</fullName>
    </submittedName>
</protein>
<dbReference type="EMBL" id="VXIV02003520">
    <property type="protein sequence ID" value="KAF6016517.1"/>
    <property type="molecule type" value="Genomic_DNA"/>
</dbReference>